<feature type="compositionally biased region" description="Basic and acidic residues" evidence="1">
    <location>
        <begin position="55"/>
        <end position="64"/>
    </location>
</feature>
<feature type="region of interest" description="Disordered" evidence="1">
    <location>
        <begin position="38"/>
        <end position="64"/>
    </location>
</feature>
<proteinExistence type="predicted"/>
<dbReference type="EMBL" id="JANJYI010000001">
    <property type="protein sequence ID" value="KAK2663216.1"/>
    <property type="molecule type" value="Genomic_DNA"/>
</dbReference>
<evidence type="ECO:0000313" key="2">
    <source>
        <dbReference type="EMBL" id="KAK2663216.1"/>
    </source>
</evidence>
<evidence type="ECO:0000256" key="1">
    <source>
        <dbReference type="SAM" id="MobiDB-lite"/>
    </source>
</evidence>
<reference evidence="2" key="1">
    <citation type="journal article" date="2023" name="Plant J.">
        <title>Genome sequences and population genomics provide insights into the demographic history, inbreeding, and mutation load of two 'living fossil' tree species of Dipteronia.</title>
        <authorList>
            <person name="Feng Y."/>
            <person name="Comes H.P."/>
            <person name="Chen J."/>
            <person name="Zhu S."/>
            <person name="Lu R."/>
            <person name="Zhang X."/>
            <person name="Li P."/>
            <person name="Qiu J."/>
            <person name="Olsen K.M."/>
            <person name="Qiu Y."/>
        </authorList>
    </citation>
    <scope>NUCLEOTIDE SEQUENCE</scope>
    <source>
        <strain evidence="2">KIB01</strain>
    </source>
</reference>
<sequence>MEEQICSYNTRGGEILLRRHRSGQVNVAGGGSHLLRCWRSRSEKKKNRKMKKKKREAEEDVKNKNSDGAFKIKKIKIDMVENSNSICNEHNLNVYVSQKTVEMGLANFVSTPLASGGDGGFMG</sequence>
<gene>
    <name evidence="2" type="ORF">Ddye_001790</name>
</gene>
<comment type="caution">
    <text evidence="2">The sequence shown here is derived from an EMBL/GenBank/DDBJ whole genome shotgun (WGS) entry which is preliminary data.</text>
</comment>
<protein>
    <submittedName>
        <fullName evidence="2">Uncharacterized protein</fullName>
    </submittedName>
</protein>
<accession>A0AAD9XPR0</accession>
<dbReference type="AlphaFoldDB" id="A0AAD9XPR0"/>
<name>A0AAD9XPR0_9ROSI</name>
<dbReference type="Proteomes" id="UP001280121">
    <property type="component" value="Unassembled WGS sequence"/>
</dbReference>
<feature type="compositionally biased region" description="Basic residues" evidence="1">
    <location>
        <begin position="38"/>
        <end position="54"/>
    </location>
</feature>
<evidence type="ECO:0000313" key="3">
    <source>
        <dbReference type="Proteomes" id="UP001280121"/>
    </source>
</evidence>
<organism evidence="2 3">
    <name type="scientific">Dipteronia dyeriana</name>
    <dbReference type="NCBI Taxonomy" id="168575"/>
    <lineage>
        <taxon>Eukaryota</taxon>
        <taxon>Viridiplantae</taxon>
        <taxon>Streptophyta</taxon>
        <taxon>Embryophyta</taxon>
        <taxon>Tracheophyta</taxon>
        <taxon>Spermatophyta</taxon>
        <taxon>Magnoliopsida</taxon>
        <taxon>eudicotyledons</taxon>
        <taxon>Gunneridae</taxon>
        <taxon>Pentapetalae</taxon>
        <taxon>rosids</taxon>
        <taxon>malvids</taxon>
        <taxon>Sapindales</taxon>
        <taxon>Sapindaceae</taxon>
        <taxon>Hippocastanoideae</taxon>
        <taxon>Acereae</taxon>
        <taxon>Dipteronia</taxon>
    </lineage>
</organism>
<keyword evidence="3" id="KW-1185">Reference proteome</keyword>